<reference evidence="2 3" key="1">
    <citation type="submission" date="2021-10" db="EMBL/GenBank/DDBJ databases">
        <title>Whole-genome sequencing analysis of Laribacter hongkongensis: virulence gene profiles, carbohydrate-active enzyme prediction, and antimicrobial resistance characterization.</title>
        <authorList>
            <person name="Yuan P."/>
            <person name="Zhan Y."/>
            <person name="Chen D."/>
        </authorList>
    </citation>
    <scope>NUCLEOTIDE SEQUENCE [LARGE SCALE GENOMIC DNA]</scope>
    <source>
        <strain evidence="2 3">W67</strain>
    </source>
</reference>
<protein>
    <submittedName>
        <fullName evidence="2">DUF4376 domain-containing protein</fullName>
    </submittedName>
</protein>
<dbReference type="EMBL" id="JAJAXM010000005">
    <property type="protein sequence ID" value="MCG9025067.1"/>
    <property type="molecule type" value="Genomic_DNA"/>
</dbReference>
<dbReference type="InterPro" id="IPR025484">
    <property type="entry name" value="DUF4376"/>
</dbReference>
<comment type="caution">
    <text evidence="2">The sequence shown here is derived from an EMBL/GenBank/DDBJ whole genome shotgun (WGS) entry which is preliminary data.</text>
</comment>
<evidence type="ECO:0000313" key="2">
    <source>
        <dbReference type="EMBL" id="MCG9025067.1"/>
    </source>
</evidence>
<proteinExistence type="predicted"/>
<dbReference type="Proteomes" id="UP001200247">
    <property type="component" value="Unassembled WGS sequence"/>
</dbReference>
<sequence>MGKVLIDRSSGYFFAIYAENPVGETMDVPDFVLENPSEWMLVKGKIVPCPDYIDFVDGLKNAAMQRVENWELTKRAAGIEHAGQRWLTTPLALQDIRDVLLAGAVPNEQWVTVDRQIVPMTLAGLQSLWQAITARGAQIYQRRLEMEQQIADMSREQLEAFVPGWPEGSM</sequence>
<organism evidence="2 3">
    <name type="scientific">Laribacter hongkongensis</name>
    <dbReference type="NCBI Taxonomy" id="168471"/>
    <lineage>
        <taxon>Bacteria</taxon>
        <taxon>Pseudomonadati</taxon>
        <taxon>Pseudomonadota</taxon>
        <taxon>Betaproteobacteria</taxon>
        <taxon>Neisseriales</taxon>
        <taxon>Aquaspirillaceae</taxon>
        <taxon>Laribacter</taxon>
    </lineage>
</organism>
<dbReference type="RefSeq" id="WP_239893597.1">
    <property type="nucleotide sequence ID" value="NZ_JAJAXM010000005.1"/>
</dbReference>
<gene>
    <name evidence="2" type="ORF">LH440_03975</name>
</gene>
<feature type="domain" description="DUF4376" evidence="1">
    <location>
        <begin position="60"/>
        <end position="153"/>
    </location>
</feature>
<accession>A0ABD4SQ05</accession>
<name>A0ABD4SQ05_9NEIS</name>
<dbReference type="AlphaFoldDB" id="A0ABD4SQ05"/>
<evidence type="ECO:0000259" key="1">
    <source>
        <dbReference type="Pfam" id="PF14301"/>
    </source>
</evidence>
<evidence type="ECO:0000313" key="3">
    <source>
        <dbReference type="Proteomes" id="UP001200247"/>
    </source>
</evidence>
<dbReference type="Pfam" id="PF14301">
    <property type="entry name" value="DUF4376"/>
    <property type="match status" value="1"/>
</dbReference>